<keyword evidence="12" id="KW-1185">Reference proteome</keyword>
<reference evidence="11" key="1">
    <citation type="submission" date="2022-01" db="EMBL/GenBank/DDBJ databases">
        <authorList>
            <person name="Braso-Vives M."/>
        </authorList>
    </citation>
    <scope>NUCLEOTIDE SEQUENCE</scope>
</reference>
<keyword evidence="5" id="KW-0067">ATP-binding</keyword>
<protein>
    <submittedName>
        <fullName evidence="11">LACE1 protein</fullName>
    </submittedName>
</protein>
<dbReference type="GO" id="GO:0005739">
    <property type="term" value="C:mitochondrion"/>
    <property type="evidence" value="ECO:0007669"/>
    <property type="project" value="TreeGrafter"/>
</dbReference>
<dbReference type="PROSITE" id="PS50922">
    <property type="entry name" value="TLC"/>
    <property type="match status" value="1"/>
</dbReference>
<evidence type="ECO:0000259" key="10">
    <source>
        <dbReference type="PROSITE" id="PS50922"/>
    </source>
</evidence>
<evidence type="ECO:0000256" key="9">
    <source>
        <dbReference type="SAM" id="Phobius"/>
    </source>
</evidence>
<evidence type="ECO:0000313" key="12">
    <source>
        <dbReference type="Proteomes" id="UP000838412"/>
    </source>
</evidence>
<comment type="similarity">
    <text evidence="2">Belongs to the AFG1 ATPase family.</text>
</comment>
<dbReference type="EMBL" id="OV696686">
    <property type="protein sequence ID" value="CAH1228355.1"/>
    <property type="molecule type" value="Genomic_DNA"/>
</dbReference>
<dbReference type="GO" id="GO:0016887">
    <property type="term" value="F:ATP hydrolysis activity"/>
    <property type="evidence" value="ECO:0007669"/>
    <property type="project" value="InterPro"/>
</dbReference>
<dbReference type="OrthoDB" id="548867at2759"/>
<dbReference type="PANTHER" id="PTHR12169">
    <property type="entry name" value="ATPASE N2B"/>
    <property type="match status" value="1"/>
</dbReference>
<evidence type="ECO:0000256" key="3">
    <source>
        <dbReference type="ARBA" id="ARBA00022692"/>
    </source>
</evidence>
<dbReference type="NCBIfam" id="NF040713">
    <property type="entry name" value="ZapE"/>
    <property type="match status" value="1"/>
</dbReference>
<gene>
    <name evidence="11" type="primary">LACE1</name>
    <name evidence="11" type="ORF">BLAG_LOCUS639</name>
</gene>
<proteinExistence type="inferred from homology"/>
<keyword evidence="3 8" id="KW-0812">Transmembrane</keyword>
<dbReference type="SMART" id="SM00724">
    <property type="entry name" value="TLC"/>
    <property type="match status" value="1"/>
</dbReference>
<dbReference type="InterPro" id="IPR005654">
    <property type="entry name" value="ATPase_AFG1-like"/>
</dbReference>
<evidence type="ECO:0000256" key="2">
    <source>
        <dbReference type="ARBA" id="ARBA00010322"/>
    </source>
</evidence>
<dbReference type="Gene3D" id="3.40.50.300">
    <property type="entry name" value="P-loop containing nucleotide triphosphate hydrolases"/>
    <property type="match status" value="1"/>
</dbReference>
<evidence type="ECO:0000256" key="4">
    <source>
        <dbReference type="ARBA" id="ARBA00022741"/>
    </source>
</evidence>
<keyword evidence="7 8" id="KW-0472">Membrane</keyword>
<evidence type="ECO:0000256" key="6">
    <source>
        <dbReference type="ARBA" id="ARBA00022989"/>
    </source>
</evidence>
<organism evidence="11 12">
    <name type="scientific">Branchiostoma lanceolatum</name>
    <name type="common">Common lancelet</name>
    <name type="synonym">Amphioxus lanceolatum</name>
    <dbReference type="NCBI Taxonomy" id="7740"/>
    <lineage>
        <taxon>Eukaryota</taxon>
        <taxon>Metazoa</taxon>
        <taxon>Chordata</taxon>
        <taxon>Cephalochordata</taxon>
        <taxon>Leptocardii</taxon>
        <taxon>Amphioxiformes</taxon>
        <taxon>Branchiostomatidae</taxon>
        <taxon>Branchiostoma</taxon>
    </lineage>
</organism>
<dbReference type="SUPFAM" id="SSF52540">
    <property type="entry name" value="P-loop containing nucleoside triphosphate hydrolases"/>
    <property type="match status" value="1"/>
</dbReference>
<dbReference type="GO" id="GO:0005524">
    <property type="term" value="F:ATP binding"/>
    <property type="evidence" value="ECO:0007669"/>
    <property type="project" value="UniProtKB-KW"/>
</dbReference>
<feature type="transmembrane region" description="Helical" evidence="9">
    <location>
        <begin position="98"/>
        <end position="117"/>
    </location>
</feature>
<dbReference type="Proteomes" id="UP000838412">
    <property type="component" value="Chromosome 1"/>
</dbReference>
<dbReference type="PANTHER" id="PTHR12169:SF6">
    <property type="entry name" value="AFG1-LIKE ATPASE"/>
    <property type="match status" value="1"/>
</dbReference>
<dbReference type="FunFam" id="3.40.50.300:FF:003041">
    <property type="entry name" value="Predicted protein"/>
    <property type="match status" value="1"/>
</dbReference>
<dbReference type="InterPro" id="IPR027417">
    <property type="entry name" value="P-loop_NTPase"/>
</dbReference>
<dbReference type="Pfam" id="PF03798">
    <property type="entry name" value="TRAM_LAG1_CLN8"/>
    <property type="match status" value="1"/>
</dbReference>
<accession>A0A8J9VSW1</accession>
<dbReference type="InterPro" id="IPR006634">
    <property type="entry name" value="TLC-dom"/>
</dbReference>
<feature type="domain" description="TLC" evidence="10">
    <location>
        <begin position="24"/>
        <end position="202"/>
    </location>
</feature>
<feature type="transmembrane region" description="Helical" evidence="9">
    <location>
        <begin position="152"/>
        <end position="174"/>
    </location>
</feature>
<keyword evidence="6 9" id="KW-1133">Transmembrane helix</keyword>
<sequence length="846" mass="94494">MGPYPTASHCATGDEYEEEVPCCSDSAWLGHPVMSAFHGAVAGGMGLYVFLCPGGALPDQIWYDLPTCRHAECIILGYTLADTLLMVFNTCLQDRMMIPHHVVSIIGGYAGSVIPAVPYYGNLWVLMELSSPFVHLRLILYRLGQESSRLYMLNGILMLVTFFTCRVAPIPLWFQLAEPMATGELIIVCLAPPTRGEALPKDCIHTKPSTNGALRVAVMCTSQGLTSFPDDIPSDTSILRLKDNKIQSNVIASQGNATFDGTTEMDGASVSTVIMKRNEPAIAGTVHIIIMVSSALLGLVFIAYIIIKFIKYQRVQNLQDRAANVLQHQNTVPFHNPVYGYASDSADAQTGPTPAMELSQLAPPIQNVSYHSDPAVQARLPTATVNNNTSTETTEPKDEGVNISGQQLFLTPCESGPLESYQNAVNVGYLSPDPHQLSVIQELQKLHEILSRSQKDGSVGYRPQQQSYFGKLFGLRHKQGAPNGLYLYGNVGSGKSMLMDLFYTHVSVTKKKRVHFHAFMLDVHARIHKQKKLMPKRVEGSWRSQAFNPIPPVAEEISDETWLLCFDEFQVTDIADAMILKRLFIELFNRGVVVVATSNRHPDDLYKNGLQRSNFVPFIKILKYRCDCLALDSGTDYRLQGMPTAGKVFFLSTHKNADKELDRIFKEMTARETAEKGPRTLRLLGRDLHVPIACGRVADFQFEDLCEKPLGAADYLKLGQEFDTVIVRNVPQMTIILKTQARRFMTLVDTLYDNKVRLVWSAAVSPEELFRVESVGAMDSDFNRLLMDDLNIQVGTDNSAASIFTGEEEIFAFERAVSRLKEMQTQDYWIIRDEWNKERKKHQPTT</sequence>
<dbReference type="Pfam" id="PF03969">
    <property type="entry name" value="AFG1_ATPase"/>
    <property type="match status" value="1"/>
</dbReference>
<evidence type="ECO:0000256" key="5">
    <source>
        <dbReference type="ARBA" id="ARBA00022840"/>
    </source>
</evidence>
<evidence type="ECO:0000313" key="11">
    <source>
        <dbReference type="EMBL" id="CAH1228355.1"/>
    </source>
</evidence>
<evidence type="ECO:0000256" key="1">
    <source>
        <dbReference type="ARBA" id="ARBA00004141"/>
    </source>
</evidence>
<feature type="transmembrane region" description="Helical" evidence="9">
    <location>
        <begin position="281"/>
        <end position="307"/>
    </location>
</feature>
<evidence type="ECO:0000256" key="8">
    <source>
        <dbReference type="PROSITE-ProRule" id="PRU00205"/>
    </source>
</evidence>
<dbReference type="AlphaFoldDB" id="A0A8J9VSW1"/>
<comment type="subcellular location">
    <subcellularLocation>
        <location evidence="1">Membrane</location>
        <topology evidence="1">Multi-pass membrane protein</topology>
    </subcellularLocation>
</comment>
<name>A0A8J9VSW1_BRALA</name>
<keyword evidence="4" id="KW-0547">Nucleotide-binding</keyword>
<evidence type="ECO:0000256" key="7">
    <source>
        <dbReference type="ARBA" id="ARBA00023136"/>
    </source>
</evidence>
<dbReference type="GO" id="GO:0016020">
    <property type="term" value="C:membrane"/>
    <property type="evidence" value="ECO:0007669"/>
    <property type="project" value="UniProtKB-SubCell"/>
</dbReference>